<dbReference type="FunFam" id="2.170.8.10:FF:000001">
    <property type="entry name" value="Phosphoenolpyruvate carboxykinase (ATP)"/>
    <property type="match status" value="1"/>
</dbReference>
<keyword evidence="11" id="KW-0418">Kinase</keyword>
<feature type="binding site" evidence="10">
    <location>
        <position position="254"/>
    </location>
    <ligand>
        <name>Mn(2+)</name>
        <dbReference type="ChEBI" id="CHEBI:29035"/>
    </ligand>
</feature>
<evidence type="ECO:0000256" key="3">
    <source>
        <dbReference type="ARBA" id="ARBA00012363"/>
    </source>
</evidence>
<feature type="binding site" evidence="10">
    <location>
        <position position="198"/>
    </location>
    <ligand>
        <name>Mn(2+)</name>
        <dbReference type="ChEBI" id="CHEBI:29035"/>
    </ligand>
</feature>
<evidence type="ECO:0000256" key="6">
    <source>
        <dbReference type="ARBA" id="ARBA00022793"/>
    </source>
</evidence>
<keyword evidence="11" id="KW-0808">Transferase</keyword>
<dbReference type="UniPathway" id="UPA00138"/>
<feature type="binding site" evidence="10">
    <location>
        <position position="282"/>
    </location>
    <ligand>
        <name>ATP</name>
        <dbReference type="ChEBI" id="CHEBI:30616"/>
    </ligand>
</feature>
<keyword evidence="10" id="KW-0963">Cytoplasm</keyword>
<feature type="binding site" evidence="10">
    <location>
        <position position="318"/>
    </location>
    <ligand>
        <name>substrate</name>
    </ligand>
</feature>
<comment type="subcellular location">
    <subcellularLocation>
        <location evidence="10">Cytoplasm</location>
    </subcellularLocation>
</comment>
<evidence type="ECO:0000256" key="9">
    <source>
        <dbReference type="ARBA" id="ARBA00047371"/>
    </source>
</evidence>
<dbReference type="Pfam" id="PF01293">
    <property type="entry name" value="PEPCK_ATP"/>
    <property type="match status" value="1"/>
</dbReference>
<dbReference type="PIRSF" id="PIRSF006294">
    <property type="entry name" value="PEP_crbxkin"/>
    <property type="match status" value="1"/>
</dbReference>
<comment type="pathway">
    <text evidence="1 10">Carbohydrate biosynthesis; gluconeogenesis.</text>
</comment>
<feature type="binding site" evidence="10">
    <location>
        <position position="57"/>
    </location>
    <ligand>
        <name>substrate</name>
    </ligand>
</feature>
<comment type="function">
    <text evidence="10">Involved in the gluconeogenesis. Catalyzes the conversion of oxaloacetate (OAA) to phosphoenolpyruvate (PEP) through direct phosphoryl transfer between the nucleoside triphosphate and OAA.</text>
</comment>
<dbReference type="EMBL" id="QNBD01000014">
    <property type="protein sequence ID" value="RKX72517.1"/>
    <property type="molecule type" value="Genomic_DNA"/>
</dbReference>
<evidence type="ECO:0000256" key="1">
    <source>
        <dbReference type="ARBA" id="ARBA00004742"/>
    </source>
</evidence>
<feature type="binding site" evidence="10">
    <location>
        <begin position="233"/>
        <end position="241"/>
    </location>
    <ligand>
        <name>ATP</name>
        <dbReference type="ChEBI" id="CHEBI:30616"/>
    </ligand>
</feature>
<dbReference type="CDD" id="cd00484">
    <property type="entry name" value="PEPCK_ATP"/>
    <property type="match status" value="1"/>
</dbReference>
<organism evidence="11 12">
    <name type="scientific">candidate division TA06 bacterium</name>
    <dbReference type="NCBI Taxonomy" id="2250710"/>
    <lineage>
        <taxon>Bacteria</taxon>
        <taxon>Bacteria division TA06</taxon>
    </lineage>
</organism>
<dbReference type="GO" id="GO:0005829">
    <property type="term" value="C:cytosol"/>
    <property type="evidence" value="ECO:0007669"/>
    <property type="project" value="TreeGrafter"/>
</dbReference>
<dbReference type="SUPFAM" id="SSF53795">
    <property type="entry name" value="PEP carboxykinase-like"/>
    <property type="match status" value="1"/>
</dbReference>
<dbReference type="NCBIfam" id="NF006820">
    <property type="entry name" value="PRK09344.1-2"/>
    <property type="match status" value="1"/>
</dbReference>
<dbReference type="Proteomes" id="UP000271125">
    <property type="component" value="Unassembled WGS sequence"/>
</dbReference>
<keyword evidence="10" id="KW-0464">Manganese</keyword>
<keyword evidence="10" id="KW-0479">Metal-binding</keyword>
<reference evidence="11 12" key="1">
    <citation type="submission" date="2018-06" db="EMBL/GenBank/DDBJ databases">
        <title>Extensive metabolic versatility and redundancy in microbially diverse, dynamic hydrothermal sediments.</title>
        <authorList>
            <person name="Dombrowski N."/>
            <person name="Teske A."/>
            <person name="Baker B.J."/>
        </authorList>
    </citation>
    <scope>NUCLEOTIDE SEQUENCE [LARGE SCALE GENOMIC DNA]</scope>
    <source>
        <strain evidence="11">B10_G13</strain>
    </source>
</reference>
<dbReference type="PANTHER" id="PTHR30031:SF0">
    <property type="entry name" value="PHOSPHOENOLPYRUVATE CARBOXYKINASE (ATP)"/>
    <property type="match status" value="1"/>
</dbReference>
<feature type="binding site" evidence="10">
    <location>
        <position position="318"/>
    </location>
    <ligand>
        <name>ATP</name>
        <dbReference type="ChEBI" id="CHEBI:30616"/>
    </ligand>
</feature>
<evidence type="ECO:0000256" key="7">
    <source>
        <dbReference type="ARBA" id="ARBA00022840"/>
    </source>
</evidence>
<dbReference type="Gene3D" id="3.40.449.10">
    <property type="entry name" value="Phosphoenolpyruvate Carboxykinase, domain 1"/>
    <property type="match status" value="1"/>
</dbReference>
<keyword evidence="5 10" id="KW-0547">Nucleotide-binding</keyword>
<protein>
    <recommendedName>
        <fullName evidence="3 10">Phosphoenolpyruvate carboxykinase (ATP)</fullName>
        <shortName evidence="10">PCK</shortName>
        <shortName evidence="10">PEP carboxykinase</shortName>
        <shortName evidence="10">PEPCK</shortName>
        <ecNumber evidence="3 10">4.1.1.49</ecNumber>
    </recommendedName>
</protein>
<dbReference type="InterPro" id="IPR013035">
    <property type="entry name" value="PEP_carboxykinase_C"/>
</dbReference>
<evidence type="ECO:0000256" key="10">
    <source>
        <dbReference type="HAMAP-Rule" id="MF_00453"/>
    </source>
</evidence>
<evidence type="ECO:0000256" key="2">
    <source>
        <dbReference type="ARBA" id="ARBA00006052"/>
    </source>
</evidence>
<dbReference type="Gene3D" id="3.90.228.20">
    <property type="match status" value="1"/>
</dbReference>
<proteinExistence type="inferred from homology"/>
<dbReference type="Gene3D" id="2.170.8.10">
    <property type="entry name" value="Phosphoenolpyruvate Carboxykinase, domain 2"/>
    <property type="match status" value="1"/>
</dbReference>
<dbReference type="InterPro" id="IPR001272">
    <property type="entry name" value="PEP_carboxykinase_ATP"/>
</dbReference>
<feature type="binding site" evidence="10">
    <location>
        <position position="198"/>
    </location>
    <ligand>
        <name>ATP</name>
        <dbReference type="ChEBI" id="CHEBI:30616"/>
    </ligand>
</feature>
<comment type="similarity">
    <text evidence="2 10">Belongs to the phosphoenolpyruvate carboxykinase (ATP) family.</text>
</comment>
<feature type="binding site" evidence="10">
    <location>
        <position position="443"/>
    </location>
    <ligand>
        <name>ATP</name>
        <dbReference type="ChEBI" id="CHEBI:30616"/>
    </ligand>
</feature>
<accession>A0A660SNZ3</accession>
<dbReference type="GO" id="GO:0016301">
    <property type="term" value="F:kinase activity"/>
    <property type="evidence" value="ECO:0007669"/>
    <property type="project" value="UniProtKB-KW"/>
</dbReference>
<feature type="binding site" evidence="10">
    <location>
        <position position="192"/>
    </location>
    <ligand>
        <name>substrate</name>
    </ligand>
</feature>
<feature type="binding site" evidence="10">
    <location>
        <position position="217"/>
    </location>
    <ligand>
        <name>ATP</name>
        <dbReference type="ChEBI" id="CHEBI:30616"/>
    </ligand>
</feature>
<dbReference type="SUPFAM" id="SSF68923">
    <property type="entry name" value="PEP carboxykinase N-terminal domain"/>
    <property type="match status" value="1"/>
</dbReference>
<dbReference type="GO" id="GO:0005524">
    <property type="term" value="F:ATP binding"/>
    <property type="evidence" value="ECO:0007669"/>
    <property type="project" value="UniProtKB-UniRule"/>
</dbReference>
<sequence>MDKNNELIKLGITNTGKIYNNLGVMELFEIALKIRDGDAILSNSGALCVWTGKYTGRSPDDRYFVDTEDVHNKIEWDESNLPISEEKYNNIYNKVTAYLQGKNLFIFDGFVGADKDYRMPIRVISENPDSAILSDRMLIVPDKEELKNIKPTFTLIATPNFRTIPEIDGVNSEAAIIINFKTRMILVIASRYGGEIKKAIFTTMNYLMPEKKVLPMHCSANIGKDGKTALFFGLSGTGKTTLSADPNRKLIGDDEHGWSNKGIFNFEGGCYAKCIRLSKENEPQIWNAVKAGAIVENVVLDVNRVPDYNDAEYTENTRVAYPIEFIPNAELSGIGNHPNAIIFLTADAFGVLPPISRLTKEQAMYYFISGYTSKLAGTERGITEPLATFSTCFGAPFMPRPSVVYGKMLKENMVKYNTRVYLLNTGWSGGPYGIGKRIDLPYSRAMVTAALNGELDGIDFYKESYFNLMIPKKCSGVPDELLNPISTWDDKEEYDRLAKELANKFNDNIKKFKGIEEDVLKSGPSLF</sequence>
<dbReference type="PROSITE" id="PS00532">
    <property type="entry name" value="PEPCK_ATP"/>
    <property type="match status" value="1"/>
</dbReference>
<name>A0A660SNZ3_UNCT6</name>
<dbReference type="HAMAP" id="MF_00453">
    <property type="entry name" value="PEPCK_ATP"/>
    <property type="match status" value="1"/>
</dbReference>
<evidence type="ECO:0000256" key="5">
    <source>
        <dbReference type="ARBA" id="ARBA00022741"/>
    </source>
</evidence>
<evidence type="ECO:0000256" key="8">
    <source>
        <dbReference type="ARBA" id="ARBA00023239"/>
    </source>
</evidence>
<gene>
    <name evidence="10 11" type="primary">pckA</name>
    <name evidence="11" type="ORF">DRP43_00555</name>
</gene>
<keyword evidence="7 10" id="KW-0067">ATP-binding</keyword>
<dbReference type="GO" id="GO:0006094">
    <property type="term" value="P:gluconeogenesis"/>
    <property type="evidence" value="ECO:0007669"/>
    <property type="project" value="UniProtKB-UniRule"/>
</dbReference>
<dbReference type="InterPro" id="IPR008210">
    <property type="entry name" value="PEP_carboxykinase_N"/>
</dbReference>
<dbReference type="InterPro" id="IPR015994">
    <property type="entry name" value="PEPCK_ATP_CS"/>
</dbReference>
<dbReference type="GO" id="GO:0046872">
    <property type="term" value="F:metal ion binding"/>
    <property type="evidence" value="ECO:0007669"/>
    <property type="project" value="UniProtKB-KW"/>
</dbReference>
<dbReference type="NCBIfam" id="NF006821">
    <property type="entry name" value="PRK09344.1-3"/>
    <property type="match status" value="1"/>
</dbReference>
<dbReference type="EC" id="4.1.1.49" evidence="3 10"/>
<feature type="binding site" evidence="10">
    <location>
        <position position="217"/>
    </location>
    <ligand>
        <name>Mn(2+)</name>
        <dbReference type="ChEBI" id="CHEBI:29035"/>
    </ligand>
</feature>
<dbReference type="NCBIfam" id="TIGR00224">
    <property type="entry name" value="pckA"/>
    <property type="match status" value="1"/>
</dbReference>
<evidence type="ECO:0000313" key="11">
    <source>
        <dbReference type="EMBL" id="RKX72517.1"/>
    </source>
</evidence>
<keyword evidence="6 10" id="KW-0210">Decarboxylase</keyword>
<keyword evidence="8 10" id="KW-0456">Lyase</keyword>
<keyword evidence="11" id="KW-0670">Pyruvate</keyword>
<comment type="cofactor">
    <cofactor evidence="10">
        <name>Mn(2+)</name>
        <dbReference type="ChEBI" id="CHEBI:29035"/>
    </cofactor>
    <text evidence="10">Binds 1 Mn(2+) ion per subunit.</text>
</comment>
<evidence type="ECO:0000313" key="12">
    <source>
        <dbReference type="Proteomes" id="UP000271125"/>
    </source>
</evidence>
<dbReference type="PANTHER" id="PTHR30031">
    <property type="entry name" value="PHOSPHOENOLPYRUVATE CARBOXYKINASE ATP"/>
    <property type="match status" value="1"/>
</dbReference>
<comment type="catalytic activity">
    <reaction evidence="9 10">
        <text>oxaloacetate + ATP = phosphoenolpyruvate + ADP + CO2</text>
        <dbReference type="Rhea" id="RHEA:18617"/>
        <dbReference type="ChEBI" id="CHEBI:16452"/>
        <dbReference type="ChEBI" id="CHEBI:16526"/>
        <dbReference type="ChEBI" id="CHEBI:30616"/>
        <dbReference type="ChEBI" id="CHEBI:58702"/>
        <dbReference type="ChEBI" id="CHEBI:456216"/>
        <dbReference type="EC" id="4.1.1.49"/>
    </reaction>
</comment>
<feature type="binding site" evidence="10">
    <location>
        <begin position="437"/>
        <end position="438"/>
    </location>
    <ligand>
        <name>ATP</name>
        <dbReference type="ChEBI" id="CHEBI:30616"/>
    </ligand>
</feature>
<comment type="caution">
    <text evidence="11">The sequence shown here is derived from an EMBL/GenBank/DDBJ whole genome shotgun (WGS) entry which is preliminary data.</text>
</comment>
<dbReference type="AlphaFoldDB" id="A0A660SNZ3"/>
<evidence type="ECO:0000256" key="4">
    <source>
        <dbReference type="ARBA" id="ARBA00022432"/>
    </source>
</evidence>
<dbReference type="GO" id="GO:0004612">
    <property type="term" value="F:phosphoenolpyruvate carboxykinase (ATP) activity"/>
    <property type="evidence" value="ECO:0007669"/>
    <property type="project" value="UniProtKB-UniRule"/>
</dbReference>
<feature type="binding site" evidence="10">
    <location>
        <position position="198"/>
    </location>
    <ligand>
        <name>substrate</name>
    </ligand>
</feature>
<keyword evidence="4 10" id="KW-0312">Gluconeogenesis</keyword>